<feature type="domain" description="HAMP" evidence="10">
    <location>
        <begin position="114"/>
        <end position="168"/>
    </location>
</feature>
<keyword evidence="8" id="KW-1133">Transmembrane helix</keyword>
<dbReference type="OrthoDB" id="9804645at2"/>
<dbReference type="Pfam" id="PF00512">
    <property type="entry name" value="HisKA"/>
    <property type="match status" value="1"/>
</dbReference>
<evidence type="ECO:0000256" key="7">
    <source>
        <dbReference type="ARBA" id="ARBA00023012"/>
    </source>
</evidence>
<evidence type="ECO:0000313" key="12">
    <source>
        <dbReference type="Proteomes" id="UP000198968"/>
    </source>
</evidence>
<dbReference type="InterPro" id="IPR004358">
    <property type="entry name" value="Sig_transdc_His_kin-like_C"/>
</dbReference>
<keyword evidence="5" id="KW-0808">Transferase</keyword>
<dbReference type="PROSITE" id="PS50885">
    <property type="entry name" value="HAMP"/>
    <property type="match status" value="1"/>
</dbReference>
<evidence type="ECO:0000256" key="2">
    <source>
        <dbReference type="ARBA" id="ARBA00004370"/>
    </source>
</evidence>
<dbReference type="Gene3D" id="1.10.287.130">
    <property type="match status" value="1"/>
</dbReference>
<keyword evidence="12" id="KW-1185">Reference proteome</keyword>
<dbReference type="InterPro" id="IPR003660">
    <property type="entry name" value="HAMP_dom"/>
</dbReference>
<organism evidence="11 12">
    <name type="scientific">Candidatus Pantoea varia</name>
    <dbReference type="NCBI Taxonomy" id="1881036"/>
    <lineage>
        <taxon>Bacteria</taxon>
        <taxon>Pseudomonadati</taxon>
        <taxon>Pseudomonadota</taxon>
        <taxon>Gammaproteobacteria</taxon>
        <taxon>Enterobacterales</taxon>
        <taxon>Erwiniaceae</taxon>
        <taxon>Pantoea</taxon>
    </lineage>
</organism>
<evidence type="ECO:0000259" key="10">
    <source>
        <dbReference type="PROSITE" id="PS50885"/>
    </source>
</evidence>
<dbReference type="AlphaFoldDB" id="A0A1I5HUN2"/>
<dbReference type="GO" id="GO:0000155">
    <property type="term" value="F:phosphorelay sensor kinase activity"/>
    <property type="evidence" value="ECO:0007669"/>
    <property type="project" value="InterPro"/>
</dbReference>
<evidence type="ECO:0000256" key="5">
    <source>
        <dbReference type="ARBA" id="ARBA00022679"/>
    </source>
</evidence>
<keyword evidence="8" id="KW-0812">Transmembrane</keyword>
<gene>
    <name evidence="11" type="ORF">SAMN05428971_4309</name>
</gene>
<evidence type="ECO:0000313" key="11">
    <source>
        <dbReference type="EMBL" id="SFO51596.1"/>
    </source>
</evidence>
<keyword evidence="8" id="KW-0472">Membrane</keyword>
<evidence type="ECO:0000256" key="6">
    <source>
        <dbReference type="ARBA" id="ARBA00022777"/>
    </source>
</evidence>
<dbReference type="Pfam" id="PF02518">
    <property type="entry name" value="HATPase_c"/>
    <property type="match status" value="1"/>
</dbReference>
<evidence type="ECO:0000256" key="1">
    <source>
        <dbReference type="ARBA" id="ARBA00000085"/>
    </source>
</evidence>
<dbReference type="EC" id="2.7.13.3" evidence="3"/>
<evidence type="ECO:0000256" key="4">
    <source>
        <dbReference type="ARBA" id="ARBA00022553"/>
    </source>
</evidence>
<dbReference type="InterPro" id="IPR003594">
    <property type="entry name" value="HATPase_dom"/>
</dbReference>
<keyword evidence="7" id="KW-0902">Two-component regulatory system</keyword>
<evidence type="ECO:0000259" key="9">
    <source>
        <dbReference type="PROSITE" id="PS50109"/>
    </source>
</evidence>
<dbReference type="PANTHER" id="PTHR45453">
    <property type="entry name" value="PHOSPHATE REGULON SENSOR PROTEIN PHOR"/>
    <property type="match status" value="1"/>
</dbReference>
<feature type="domain" description="Histidine kinase" evidence="9">
    <location>
        <begin position="176"/>
        <end position="389"/>
    </location>
</feature>
<dbReference type="InterPro" id="IPR050351">
    <property type="entry name" value="BphY/WalK/GraS-like"/>
</dbReference>
<dbReference type="SUPFAM" id="SSF47384">
    <property type="entry name" value="Homodimeric domain of signal transducing histidine kinase"/>
    <property type="match status" value="1"/>
</dbReference>
<dbReference type="CDD" id="cd00082">
    <property type="entry name" value="HisKA"/>
    <property type="match status" value="1"/>
</dbReference>
<dbReference type="InterPro" id="IPR005467">
    <property type="entry name" value="His_kinase_dom"/>
</dbReference>
<evidence type="ECO:0000256" key="8">
    <source>
        <dbReference type="SAM" id="Phobius"/>
    </source>
</evidence>
<dbReference type="CDD" id="cd06225">
    <property type="entry name" value="HAMP"/>
    <property type="match status" value="1"/>
</dbReference>
<dbReference type="InterPro" id="IPR036890">
    <property type="entry name" value="HATPase_C_sf"/>
</dbReference>
<dbReference type="InterPro" id="IPR036097">
    <property type="entry name" value="HisK_dim/P_sf"/>
</dbReference>
<dbReference type="Gene3D" id="6.10.340.10">
    <property type="match status" value="1"/>
</dbReference>
<sequence>MNNNVYNSLWRWICVRVLFLAIGSVVLIAICMWLRFAVQAYWIYYRMPPALLDEFTQLRHHPASDPVRFHQIIDQWWGINFSDPSLASSDWLTVIVLVVVTIPFMVVMALRFARPLSVQFSQLASAARAVSKGEFGRSAVIVKEAPQELVRFTEDFNQMTQQLARYERELRTSHVAIAHELRSPLTAAMGRLQGILDGVFPAEPQQLAMIMKQLMQLSRLIDELHLLSLADAGQLTLNRERFNLSELLRERTGWLMPQAEQAGVVIRIKPQADLLLYADAFRLGQVVTIICENALRYAADGGALLITASQNDQAITMTFRDYGQGVEPDFLPQLFDRFTRADSSRARHSGGSGLGLSIAKAIVEAHGGSLHATLPADGGLLIGITLPVR</sequence>
<dbReference type="InterPro" id="IPR003661">
    <property type="entry name" value="HisK_dim/P_dom"/>
</dbReference>
<dbReference type="EMBL" id="FOVG01000007">
    <property type="protein sequence ID" value="SFO51596.1"/>
    <property type="molecule type" value="Genomic_DNA"/>
</dbReference>
<dbReference type="Gene3D" id="3.30.565.10">
    <property type="entry name" value="Histidine kinase-like ATPase, C-terminal domain"/>
    <property type="match status" value="1"/>
</dbReference>
<comment type="subcellular location">
    <subcellularLocation>
        <location evidence="2">Membrane</location>
    </subcellularLocation>
</comment>
<name>A0A1I5HUN2_9GAMM</name>
<dbReference type="GO" id="GO:0016036">
    <property type="term" value="P:cellular response to phosphate starvation"/>
    <property type="evidence" value="ECO:0007669"/>
    <property type="project" value="TreeGrafter"/>
</dbReference>
<protein>
    <recommendedName>
        <fullName evidence="3">histidine kinase</fullName>
        <ecNumber evidence="3">2.7.13.3</ecNumber>
    </recommendedName>
</protein>
<dbReference type="PANTHER" id="PTHR45453:SF1">
    <property type="entry name" value="PHOSPHATE REGULON SENSOR PROTEIN PHOR"/>
    <property type="match status" value="1"/>
</dbReference>
<reference evidence="12" key="1">
    <citation type="submission" date="2016-10" db="EMBL/GenBank/DDBJ databases">
        <authorList>
            <person name="Varghese N."/>
            <person name="Submissions S."/>
        </authorList>
    </citation>
    <scope>NUCLEOTIDE SEQUENCE [LARGE SCALE GENOMIC DNA]</scope>
    <source>
        <strain evidence="12">OV426</strain>
    </source>
</reference>
<dbReference type="Proteomes" id="UP000198968">
    <property type="component" value="Unassembled WGS sequence"/>
</dbReference>
<feature type="transmembrane region" description="Helical" evidence="8">
    <location>
        <begin position="12"/>
        <end position="36"/>
    </location>
</feature>
<dbReference type="SUPFAM" id="SSF55874">
    <property type="entry name" value="ATPase domain of HSP90 chaperone/DNA topoisomerase II/histidine kinase"/>
    <property type="match status" value="1"/>
</dbReference>
<keyword evidence="4" id="KW-0597">Phosphoprotein</keyword>
<dbReference type="SMART" id="SM00387">
    <property type="entry name" value="HATPase_c"/>
    <property type="match status" value="1"/>
</dbReference>
<evidence type="ECO:0000256" key="3">
    <source>
        <dbReference type="ARBA" id="ARBA00012438"/>
    </source>
</evidence>
<feature type="transmembrane region" description="Helical" evidence="8">
    <location>
        <begin position="91"/>
        <end position="113"/>
    </location>
</feature>
<comment type="catalytic activity">
    <reaction evidence="1">
        <text>ATP + protein L-histidine = ADP + protein N-phospho-L-histidine.</text>
        <dbReference type="EC" id="2.7.13.3"/>
    </reaction>
</comment>
<dbReference type="PROSITE" id="PS50109">
    <property type="entry name" value="HIS_KIN"/>
    <property type="match status" value="1"/>
</dbReference>
<dbReference type="GO" id="GO:0004721">
    <property type="term" value="F:phosphoprotein phosphatase activity"/>
    <property type="evidence" value="ECO:0007669"/>
    <property type="project" value="TreeGrafter"/>
</dbReference>
<dbReference type="RefSeq" id="WP_090967130.1">
    <property type="nucleotide sequence ID" value="NZ_FOVG01000007.1"/>
</dbReference>
<accession>A0A1I5HUN2</accession>
<dbReference type="PRINTS" id="PR00344">
    <property type="entry name" value="BCTRLSENSOR"/>
</dbReference>
<dbReference type="SMART" id="SM00388">
    <property type="entry name" value="HisKA"/>
    <property type="match status" value="1"/>
</dbReference>
<keyword evidence="6 11" id="KW-0418">Kinase</keyword>
<proteinExistence type="predicted"/>
<dbReference type="GO" id="GO:0005886">
    <property type="term" value="C:plasma membrane"/>
    <property type="evidence" value="ECO:0007669"/>
    <property type="project" value="TreeGrafter"/>
</dbReference>